<comment type="caution">
    <text evidence="3">The sequence shown here is derived from an EMBL/GenBank/DDBJ whole genome shotgun (WGS) entry which is preliminary data.</text>
</comment>
<proteinExistence type="predicted"/>
<keyword evidence="2" id="KW-1133">Transmembrane helix</keyword>
<evidence type="ECO:0000256" key="2">
    <source>
        <dbReference type="SAM" id="Phobius"/>
    </source>
</evidence>
<dbReference type="EMBL" id="BAAAPB010000001">
    <property type="protein sequence ID" value="GAA1956618.1"/>
    <property type="molecule type" value="Genomic_DNA"/>
</dbReference>
<feature type="region of interest" description="Disordered" evidence="1">
    <location>
        <begin position="1"/>
        <end position="69"/>
    </location>
</feature>
<protein>
    <submittedName>
        <fullName evidence="3">DUF2189 domain-containing protein</fullName>
    </submittedName>
</protein>
<dbReference type="Proteomes" id="UP001500571">
    <property type="component" value="Unassembled WGS sequence"/>
</dbReference>
<feature type="compositionally biased region" description="Pro residues" evidence="1">
    <location>
        <begin position="14"/>
        <end position="42"/>
    </location>
</feature>
<keyword evidence="4" id="KW-1185">Reference proteome</keyword>
<dbReference type="PANTHER" id="PTHR40076:SF1">
    <property type="entry name" value="MEMBRANE PROTEIN"/>
    <property type="match status" value="1"/>
</dbReference>
<feature type="compositionally biased region" description="Polar residues" evidence="1">
    <location>
        <begin position="1"/>
        <end position="13"/>
    </location>
</feature>
<reference evidence="4" key="1">
    <citation type="journal article" date="2019" name="Int. J. Syst. Evol. Microbiol.">
        <title>The Global Catalogue of Microorganisms (GCM) 10K type strain sequencing project: providing services to taxonomists for standard genome sequencing and annotation.</title>
        <authorList>
            <consortium name="The Broad Institute Genomics Platform"/>
            <consortium name="The Broad Institute Genome Sequencing Center for Infectious Disease"/>
            <person name="Wu L."/>
            <person name="Ma J."/>
        </authorList>
    </citation>
    <scope>NUCLEOTIDE SEQUENCE [LARGE SCALE GENOMIC DNA]</scope>
    <source>
        <strain evidence="4">JCM 15309</strain>
    </source>
</reference>
<feature type="transmembrane region" description="Helical" evidence="2">
    <location>
        <begin position="126"/>
        <end position="147"/>
    </location>
</feature>
<feature type="transmembrane region" description="Helical" evidence="2">
    <location>
        <begin position="91"/>
        <end position="114"/>
    </location>
</feature>
<dbReference type="InterPro" id="IPR010380">
    <property type="entry name" value="DUF975"/>
</dbReference>
<name>A0ABP5C2F2_9ACTN</name>
<sequence length="281" mass="29469">MTTPPDEPNQTPGATPPPSGPDYGTPPPSGPDYGTTPPPPPGGYGTPPAGGYGAPPPGDTYGAPPSGPEEWRVGDAVNYGFTKFVDNIGQIILAALLLLLTWLVASAIGYPIRIAIDHGDFFTSDLASAVALFIDIALVGIVQAALIRGCLDITEGRRFRVSDIFTRLPIGSVVLASVLVSLITAIGIVLFVLPGIIAWFFLLFTPFFVVDRQMSAVDAMKASFTLTKDNLSSMLLWVVVGTIVYLVGFCVLCLGFIVTGPIVLIGAAYTYKKLSGQPVAA</sequence>
<dbReference type="Pfam" id="PF06790">
    <property type="entry name" value="UPF0259"/>
    <property type="match status" value="1"/>
</dbReference>
<evidence type="ECO:0000256" key="1">
    <source>
        <dbReference type="SAM" id="MobiDB-lite"/>
    </source>
</evidence>
<dbReference type="RefSeq" id="WP_344043999.1">
    <property type="nucleotide sequence ID" value="NZ_BAAAPB010000001.1"/>
</dbReference>
<feature type="transmembrane region" description="Helical" evidence="2">
    <location>
        <begin position="196"/>
        <end position="214"/>
    </location>
</feature>
<feature type="transmembrane region" description="Helical" evidence="2">
    <location>
        <begin position="235"/>
        <end position="268"/>
    </location>
</feature>
<feature type="compositionally biased region" description="Gly residues" evidence="1">
    <location>
        <begin position="43"/>
        <end position="53"/>
    </location>
</feature>
<gene>
    <name evidence="3" type="ORF">GCM10009798_14990</name>
</gene>
<organism evidence="3 4">
    <name type="scientific">Nocardioides panacihumi</name>
    <dbReference type="NCBI Taxonomy" id="400774"/>
    <lineage>
        <taxon>Bacteria</taxon>
        <taxon>Bacillati</taxon>
        <taxon>Actinomycetota</taxon>
        <taxon>Actinomycetes</taxon>
        <taxon>Propionibacteriales</taxon>
        <taxon>Nocardioidaceae</taxon>
        <taxon>Nocardioides</taxon>
    </lineage>
</organism>
<evidence type="ECO:0000313" key="4">
    <source>
        <dbReference type="Proteomes" id="UP001500571"/>
    </source>
</evidence>
<evidence type="ECO:0000313" key="3">
    <source>
        <dbReference type="EMBL" id="GAA1956618.1"/>
    </source>
</evidence>
<keyword evidence="2" id="KW-0472">Membrane</keyword>
<dbReference type="PANTHER" id="PTHR40076">
    <property type="entry name" value="MEMBRANE PROTEIN-RELATED"/>
    <property type="match status" value="1"/>
</dbReference>
<keyword evidence="2" id="KW-0812">Transmembrane</keyword>
<accession>A0ABP5C2F2</accession>
<feature type="transmembrane region" description="Helical" evidence="2">
    <location>
        <begin position="168"/>
        <end position="190"/>
    </location>
</feature>